<dbReference type="RefSeq" id="WP_313994521.1">
    <property type="nucleotide sequence ID" value="NZ_JASJOT010000004.1"/>
</dbReference>
<dbReference type="InterPro" id="IPR050216">
    <property type="entry name" value="LRR_domain-containing"/>
</dbReference>
<dbReference type="SUPFAM" id="SSF52047">
    <property type="entry name" value="RNI-like"/>
    <property type="match status" value="1"/>
</dbReference>
<evidence type="ECO:0000313" key="4">
    <source>
        <dbReference type="Proteomes" id="UP001228581"/>
    </source>
</evidence>
<dbReference type="SUPFAM" id="SSF52058">
    <property type="entry name" value="L domain-like"/>
    <property type="match status" value="1"/>
</dbReference>
<dbReference type="Proteomes" id="UP001228581">
    <property type="component" value="Unassembled WGS sequence"/>
</dbReference>
<dbReference type="PANTHER" id="PTHR48051">
    <property type="match status" value="1"/>
</dbReference>
<reference evidence="3 4" key="1">
    <citation type="submission" date="2023-05" db="EMBL/GenBank/DDBJ databases">
        <authorList>
            <person name="Zhang X."/>
        </authorList>
    </citation>
    <scope>NUCLEOTIDE SEQUENCE [LARGE SCALE GENOMIC DNA]</scope>
    <source>
        <strain evidence="3 4">DM2B3-1</strain>
    </source>
</reference>
<sequence>MFSYLLSILKKETMTPKQLEEVSSLTVVELTCDLPLTNSFCDTFEKMISLTSLKEMELWNFRVSAETLELNKRLIQLLSSIKTLISLKIRINCQLEDQEHLFDPLAELKNLQELILILRGDIPRDEWPKPASRLKRLPDFVNKLSGLRELYISMQEPVPLAEDSFVSLQQLQKFTMYISGPPAPATVRTLMQNLFLLPALQDCEVSAYHHLRHGDKSWGNPIDLSETKNEKINLPYLRRIQFYNLDLRQLPAEITRCENLEVLNIRNNYISIFPGYLPNVKHLYLDLNRKINIKQVFECLNPQSLQTLDMKSCNITQLPDWLQNVEELNAEYNNISTFPGYLAKIKKLTLNHNPMLDLDQVLTCLNPDSLQELNAGNCNLSEISVRIGQFRKLENLYLSHNPLHDLPAEIALLQNIANIRTTMNKSKIKFGQPVSDFISYLRKHSFSEEDKKRAYALFFLKEDYLKDISALELLFFLTLKKPTLVQNTLFQLEKKIADSIRATQDPSSLCICLFGSVEGMSTKELKEKCKKYNIQLESTLTEKATHILIGKGITEEQVQQVLQSKLPLVTSGQLRAYLEKLEKPFLKESDEMTLANLNRLLISADTTNLQLALEMINQGGLPDSVLYTLVLVVLQKELDSKIKKKAMTVLEKCAPVEITALIKRIRMKTDYLKIIQLLWKSPEIDKTLMARIILQFYFWESYSICSKEHQQIIQSEKISKYCLYYLLTTSVEDADFAVRSQTTRHGILFWSWLPLDKLTSSKASLDKIEALKIHISDFAKKTNPLKSFTGLKTLYLAEKNDELQEQAEPNLEKLQRDLPQLQIFFN</sequence>
<dbReference type="CDD" id="cd00027">
    <property type="entry name" value="BRCT"/>
    <property type="match status" value="1"/>
</dbReference>
<organism evidence="3 4">
    <name type="scientific">Xanthocytophaga flava</name>
    <dbReference type="NCBI Taxonomy" id="3048013"/>
    <lineage>
        <taxon>Bacteria</taxon>
        <taxon>Pseudomonadati</taxon>
        <taxon>Bacteroidota</taxon>
        <taxon>Cytophagia</taxon>
        <taxon>Cytophagales</taxon>
        <taxon>Rhodocytophagaceae</taxon>
        <taxon>Xanthocytophaga</taxon>
    </lineage>
</organism>
<dbReference type="InterPro" id="IPR032675">
    <property type="entry name" value="LRR_dom_sf"/>
</dbReference>
<keyword evidence="1" id="KW-0433">Leucine-rich repeat</keyword>
<dbReference type="PANTHER" id="PTHR48051:SF1">
    <property type="entry name" value="RAS SUPPRESSOR PROTEIN 1"/>
    <property type="match status" value="1"/>
</dbReference>
<name>A0ABT7CGT5_9BACT</name>
<comment type="caution">
    <text evidence="3">The sequence shown here is derived from an EMBL/GenBank/DDBJ whole genome shotgun (WGS) entry which is preliminary data.</text>
</comment>
<dbReference type="Gene3D" id="3.80.10.10">
    <property type="entry name" value="Ribonuclease Inhibitor"/>
    <property type="match status" value="1"/>
</dbReference>
<dbReference type="EMBL" id="JASJOT010000004">
    <property type="protein sequence ID" value="MDJ1492958.1"/>
    <property type="molecule type" value="Genomic_DNA"/>
</dbReference>
<protein>
    <recommendedName>
        <fullName evidence="5">Leucine-rich repeat domain-containing protein</fullName>
    </recommendedName>
</protein>
<dbReference type="Pfam" id="PF00560">
    <property type="entry name" value="LRR_1"/>
    <property type="match status" value="1"/>
</dbReference>
<keyword evidence="4" id="KW-1185">Reference proteome</keyword>
<evidence type="ECO:0008006" key="5">
    <source>
        <dbReference type="Google" id="ProtNLM"/>
    </source>
</evidence>
<dbReference type="InterPro" id="IPR001611">
    <property type="entry name" value="Leu-rich_rpt"/>
</dbReference>
<evidence type="ECO:0000256" key="2">
    <source>
        <dbReference type="ARBA" id="ARBA00022737"/>
    </source>
</evidence>
<dbReference type="PROSITE" id="PS51450">
    <property type="entry name" value="LRR"/>
    <property type="match status" value="1"/>
</dbReference>
<gene>
    <name evidence="3" type="ORF">QNI19_08445</name>
</gene>
<evidence type="ECO:0000313" key="3">
    <source>
        <dbReference type="EMBL" id="MDJ1492958.1"/>
    </source>
</evidence>
<evidence type="ECO:0000256" key="1">
    <source>
        <dbReference type="ARBA" id="ARBA00022614"/>
    </source>
</evidence>
<keyword evidence="2" id="KW-0677">Repeat</keyword>
<proteinExistence type="predicted"/>
<accession>A0ABT7CGT5</accession>